<name>A0AA94EEE5_9GAMM</name>
<dbReference type="GO" id="GO:0046677">
    <property type="term" value="P:response to antibiotic"/>
    <property type="evidence" value="ECO:0007669"/>
    <property type="project" value="UniProtKB-UniRule"/>
</dbReference>
<gene>
    <name evidence="9" type="ORF">CWE23_08645</name>
</gene>
<dbReference type="Pfam" id="PF00144">
    <property type="entry name" value="Beta-lactamase"/>
    <property type="match status" value="1"/>
</dbReference>
<dbReference type="EC" id="3.5.2.6" evidence="3 6"/>
<dbReference type="EMBL" id="PIPS01000002">
    <property type="protein sequence ID" value="RUO43406.1"/>
    <property type="molecule type" value="Genomic_DNA"/>
</dbReference>
<dbReference type="Proteomes" id="UP000286680">
    <property type="component" value="Unassembled WGS sequence"/>
</dbReference>
<evidence type="ECO:0000256" key="6">
    <source>
        <dbReference type="RuleBase" id="RU361140"/>
    </source>
</evidence>
<dbReference type="GO" id="GO:0008800">
    <property type="term" value="F:beta-lactamase activity"/>
    <property type="evidence" value="ECO:0007669"/>
    <property type="project" value="UniProtKB-UniRule"/>
</dbReference>
<sequence>MRKQHIAALLLMIPTALAAQDIAEPYRHQQYQGELVLNASASLPLQLNLGEDKATLDSPAQGAFGIPIDEVNINAEQLSFSSATIQASYNGKRDENACYAGEFTQGATYQLTLCPAQQQAVKTPQQALAELPVAVAIVSYTDGQWQVDKDAFNIEAGKQFEIGSVSKTLVAWLLADALSKGLITEDTRLKAYWPEANEQVADIRLVDLATHHSGLPRLPENLTLTNINDPYVDFGMADLKQAVADASVSLPANYQYSNFGYGLLAETLAKVYDTTFADLMQDKLFTELGLSQSYLALEPVDNPQLIAGTRIDGKPVPHWHFDAMAGAGAVVSTLDDMVRYVQAVMRPAEQHRELVQQLLKPRETLGENSQQALGWLIDQQDGQQLIWHNGQTAGFASFVGFNDKGTRAVVILNSRARSVTEMGKSLLTSDLSL</sequence>
<dbReference type="InterPro" id="IPR001586">
    <property type="entry name" value="Beta-lactam_class-C_AS"/>
</dbReference>
<comment type="similarity">
    <text evidence="2 6">Belongs to the class-C beta-lactamase family.</text>
</comment>
<accession>A0AA94EEE5</accession>
<evidence type="ECO:0000256" key="1">
    <source>
        <dbReference type="ARBA" id="ARBA00001526"/>
    </source>
</evidence>
<evidence type="ECO:0000313" key="10">
    <source>
        <dbReference type="Proteomes" id="UP000286680"/>
    </source>
</evidence>
<dbReference type="InterPro" id="IPR050491">
    <property type="entry name" value="AmpC-like"/>
</dbReference>
<dbReference type="SUPFAM" id="SSF56601">
    <property type="entry name" value="beta-lactamase/transpeptidase-like"/>
    <property type="match status" value="1"/>
</dbReference>
<evidence type="ECO:0000259" key="8">
    <source>
        <dbReference type="Pfam" id="PF00144"/>
    </source>
</evidence>
<proteinExistence type="inferred from homology"/>
<reference evidence="10" key="1">
    <citation type="journal article" date="2018" name="Front. Microbiol.">
        <title>Genome-Based Analysis Reveals the Taxonomy and Diversity of the Family Idiomarinaceae.</title>
        <authorList>
            <person name="Liu Y."/>
            <person name="Lai Q."/>
            <person name="Shao Z."/>
        </authorList>
    </citation>
    <scope>NUCLEOTIDE SEQUENCE [LARGE SCALE GENOMIC DNA]</scope>
    <source>
        <strain evidence="10">SN-14</strain>
    </source>
</reference>
<dbReference type="PANTHER" id="PTHR46825:SF9">
    <property type="entry name" value="BETA-LACTAMASE-RELATED DOMAIN-CONTAINING PROTEIN"/>
    <property type="match status" value="1"/>
</dbReference>
<dbReference type="InterPro" id="IPR001466">
    <property type="entry name" value="Beta-lactam-related"/>
</dbReference>
<dbReference type="GO" id="GO:0030288">
    <property type="term" value="C:outer membrane-bounded periplasmic space"/>
    <property type="evidence" value="ECO:0007669"/>
    <property type="project" value="InterPro"/>
</dbReference>
<keyword evidence="7" id="KW-0732">Signal</keyword>
<organism evidence="9 10">
    <name type="scientific">Idiomarina aquatica</name>
    <dbReference type="NCBI Taxonomy" id="1327752"/>
    <lineage>
        <taxon>Bacteria</taxon>
        <taxon>Pseudomonadati</taxon>
        <taxon>Pseudomonadota</taxon>
        <taxon>Gammaproteobacteria</taxon>
        <taxon>Alteromonadales</taxon>
        <taxon>Idiomarinaceae</taxon>
        <taxon>Idiomarina</taxon>
    </lineage>
</organism>
<dbReference type="PROSITE" id="PS00336">
    <property type="entry name" value="BETA_LACTAMASE_C"/>
    <property type="match status" value="1"/>
</dbReference>
<evidence type="ECO:0000256" key="4">
    <source>
        <dbReference type="ARBA" id="ARBA00022801"/>
    </source>
</evidence>
<evidence type="ECO:0000256" key="7">
    <source>
        <dbReference type="SAM" id="SignalP"/>
    </source>
</evidence>
<comment type="caution">
    <text evidence="9">The sequence shown here is derived from an EMBL/GenBank/DDBJ whole genome shotgun (WGS) entry which is preliminary data.</text>
</comment>
<dbReference type="PANTHER" id="PTHR46825">
    <property type="entry name" value="D-ALANYL-D-ALANINE-CARBOXYPEPTIDASE/ENDOPEPTIDASE AMPH"/>
    <property type="match status" value="1"/>
</dbReference>
<feature type="chain" id="PRO_5041668954" description="Beta-lactamase" evidence="7">
    <location>
        <begin position="19"/>
        <end position="433"/>
    </location>
</feature>
<dbReference type="AlphaFoldDB" id="A0AA94EEE5"/>
<protein>
    <recommendedName>
        <fullName evidence="3 6">Beta-lactamase</fullName>
        <ecNumber evidence="3 6">3.5.2.6</ecNumber>
    </recommendedName>
</protein>
<feature type="domain" description="Beta-lactamase-related" evidence="8">
    <location>
        <begin position="135"/>
        <end position="417"/>
    </location>
</feature>
<evidence type="ECO:0000256" key="2">
    <source>
        <dbReference type="ARBA" id="ARBA00007840"/>
    </source>
</evidence>
<dbReference type="RefSeq" id="WP_126820015.1">
    <property type="nucleotide sequence ID" value="NZ_PIPS01000002.1"/>
</dbReference>
<keyword evidence="4 6" id="KW-0378">Hydrolase</keyword>
<dbReference type="Gene3D" id="3.40.710.10">
    <property type="entry name" value="DD-peptidase/beta-lactamase superfamily"/>
    <property type="match status" value="1"/>
</dbReference>
<dbReference type="GO" id="GO:0017001">
    <property type="term" value="P:antibiotic catabolic process"/>
    <property type="evidence" value="ECO:0007669"/>
    <property type="project" value="InterPro"/>
</dbReference>
<comment type="catalytic activity">
    <reaction evidence="1 6">
        <text>a beta-lactam + H2O = a substituted beta-amino acid</text>
        <dbReference type="Rhea" id="RHEA:20401"/>
        <dbReference type="ChEBI" id="CHEBI:15377"/>
        <dbReference type="ChEBI" id="CHEBI:35627"/>
        <dbReference type="ChEBI" id="CHEBI:140347"/>
        <dbReference type="EC" id="3.5.2.6"/>
    </reaction>
</comment>
<evidence type="ECO:0000256" key="5">
    <source>
        <dbReference type="ARBA" id="ARBA00023251"/>
    </source>
</evidence>
<evidence type="ECO:0000313" key="9">
    <source>
        <dbReference type="EMBL" id="RUO43406.1"/>
    </source>
</evidence>
<dbReference type="InterPro" id="IPR012338">
    <property type="entry name" value="Beta-lactam/transpept-like"/>
</dbReference>
<keyword evidence="5 6" id="KW-0046">Antibiotic resistance</keyword>
<keyword evidence="10" id="KW-1185">Reference proteome</keyword>
<feature type="signal peptide" evidence="7">
    <location>
        <begin position="1"/>
        <end position="18"/>
    </location>
</feature>
<evidence type="ECO:0000256" key="3">
    <source>
        <dbReference type="ARBA" id="ARBA00012865"/>
    </source>
</evidence>